<name>A0A0H5D5J9_9RHOB</name>
<evidence type="ECO:0000259" key="1">
    <source>
        <dbReference type="Pfam" id="PF07475"/>
    </source>
</evidence>
<organism evidence="2 3">
    <name type="scientific">Phaeobacter italicus</name>
    <dbReference type="NCBI Taxonomy" id="481446"/>
    <lineage>
        <taxon>Bacteria</taxon>
        <taxon>Pseudomonadati</taxon>
        <taxon>Pseudomonadota</taxon>
        <taxon>Alphaproteobacteria</taxon>
        <taxon>Rhodobacterales</taxon>
        <taxon>Roseobacteraceae</taxon>
        <taxon>Phaeobacter</taxon>
    </lineage>
</organism>
<keyword evidence="2" id="KW-0418">Kinase</keyword>
<dbReference type="GO" id="GO:0005524">
    <property type="term" value="F:ATP binding"/>
    <property type="evidence" value="ECO:0007669"/>
    <property type="project" value="InterPro"/>
</dbReference>
<sequence length="147" mass="15417">MTDATTCQIHASCVDVVGRGLLITGASGSGKSTLALSLIALGARLVADDQVCLNVESGSLVARRPATLPPLIEARGIGLLQADTVAHSRVAAVVDMDALETDRLPHHLSTMFLGCEIRRFRRVDGPQFAPALLLALKNGAHDADARI</sequence>
<keyword evidence="2" id="KW-0808">Transferase</keyword>
<keyword evidence="3" id="KW-1185">Reference proteome</keyword>
<proteinExistence type="predicted"/>
<dbReference type="STRING" id="481446.NIT7645_01969"/>
<dbReference type="SUPFAM" id="SSF53795">
    <property type="entry name" value="PEP carboxykinase-like"/>
    <property type="match status" value="1"/>
</dbReference>
<protein>
    <submittedName>
        <fullName evidence="2">HPr kinase/phosphorylase</fullName>
        <ecNumber evidence="2">2.7.11.-</ecNumber>
    </submittedName>
</protein>
<dbReference type="InterPro" id="IPR027417">
    <property type="entry name" value="P-loop_NTPase"/>
</dbReference>
<dbReference type="GO" id="GO:0006109">
    <property type="term" value="P:regulation of carbohydrate metabolic process"/>
    <property type="evidence" value="ECO:0007669"/>
    <property type="project" value="InterPro"/>
</dbReference>
<accession>A0A0H5D5J9</accession>
<gene>
    <name evidence="2" type="primary">hprK</name>
    <name evidence="2" type="ORF">NIT7321_03255</name>
</gene>
<dbReference type="Gene3D" id="3.40.50.300">
    <property type="entry name" value="P-loop containing nucleotide triphosphate hydrolases"/>
    <property type="match status" value="1"/>
</dbReference>
<dbReference type="Pfam" id="PF07475">
    <property type="entry name" value="Hpr_kinase_C"/>
    <property type="match status" value="1"/>
</dbReference>
<dbReference type="EMBL" id="CVRL01000039">
    <property type="protein sequence ID" value="CRL12381.1"/>
    <property type="molecule type" value="Genomic_DNA"/>
</dbReference>
<dbReference type="PANTHER" id="PTHR30305:SF1">
    <property type="entry name" value="HPR KINASE_PHOSPHORYLASE"/>
    <property type="match status" value="1"/>
</dbReference>
<evidence type="ECO:0000313" key="2">
    <source>
        <dbReference type="EMBL" id="CRL12381.1"/>
    </source>
</evidence>
<evidence type="ECO:0000313" key="3">
    <source>
        <dbReference type="Proteomes" id="UP000043764"/>
    </source>
</evidence>
<dbReference type="AlphaFoldDB" id="A0A0H5D5J9"/>
<dbReference type="Proteomes" id="UP000043764">
    <property type="component" value="Unassembled WGS sequence"/>
</dbReference>
<feature type="domain" description="HPr kinase/phosphorylase C-terminal" evidence="1">
    <location>
        <begin position="4"/>
        <end position="84"/>
    </location>
</feature>
<dbReference type="RefSeq" id="WP_207383259.1">
    <property type="nucleotide sequence ID" value="NZ_CVRL01000039.1"/>
</dbReference>
<dbReference type="CDD" id="cd01918">
    <property type="entry name" value="HprK_C"/>
    <property type="match status" value="1"/>
</dbReference>
<dbReference type="InterPro" id="IPR011104">
    <property type="entry name" value="Hpr_kin/Pase_C"/>
</dbReference>
<dbReference type="GO" id="GO:0000155">
    <property type="term" value="F:phosphorelay sensor kinase activity"/>
    <property type="evidence" value="ECO:0007669"/>
    <property type="project" value="InterPro"/>
</dbReference>
<dbReference type="PANTHER" id="PTHR30305">
    <property type="entry name" value="PROTEIN YJDM-RELATED"/>
    <property type="match status" value="1"/>
</dbReference>
<reference evidence="3" key="1">
    <citation type="submission" date="2015-05" db="EMBL/GenBank/DDBJ databases">
        <authorList>
            <person name="Rodrigo-Torres Lidia"/>
            <person name="Arahal R.David."/>
        </authorList>
    </citation>
    <scope>NUCLEOTIDE SEQUENCE [LARGE SCALE GENOMIC DNA]</scope>
    <source>
        <strain evidence="3">CECT 7321</strain>
    </source>
</reference>
<dbReference type="EC" id="2.7.11.-" evidence="2"/>